<proteinExistence type="predicted"/>
<evidence type="ECO:0000313" key="2">
    <source>
        <dbReference type="Proteomes" id="UP000219068"/>
    </source>
</evidence>
<organism evidence="1 2">
    <name type="scientific">Thalassospira xiamenensis</name>
    <dbReference type="NCBI Taxonomy" id="220697"/>
    <lineage>
        <taxon>Bacteria</taxon>
        <taxon>Pseudomonadati</taxon>
        <taxon>Pseudomonadota</taxon>
        <taxon>Alphaproteobacteria</taxon>
        <taxon>Rhodospirillales</taxon>
        <taxon>Thalassospiraceae</taxon>
        <taxon>Thalassospira</taxon>
    </lineage>
</organism>
<reference evidence="1 2" key="1">
    <citation type="submission" date="2017-08" db="EMBL/GenBank/DDBJ databases">
        <authorList>
            <person name="de Groot N.N."/>
        </authorList>
    </citation>
    <scope>NUCLEOTIDE SEQUENCE [LARGE SCALE GENOMIC DNA]</scope>
    <source>
        <strain evidence="1 2">USBA 78</strain>
    </source>
</reference>
<sequence length="184" mass="20536">MSNVEYIAKAPGNQVWKLVKLINTDGREAFLIDDYYFVSLRRYNDLLDYLPPDWRNSELQMVSNFVFSAKLKIISHERSTQRDEFVVVESEGALISIRRAQRNYYAGFRRGAEESLQGIVNGDGAASILMGITNKTITVDDDGWLAGQFTFTKRGASVGLKSVGPEHKPLVIGGDTLEQALSAK</sequence>
<evidence type="ECO:0000313" key="1">
    <source>
        <dbReference type="EMBL" id="SOC30559.1"/>
    </source>
</evidence>
<gene>
    <name evidence="1" type="ORF">SAMN05428964_109107</name>
</gene>
<dbReference type="EMBL" id="OBMM01000009">
    <property type="protein sequence ID" value="SOC30559.1"/>
    <property type="molecule type" value="Genomic_DNA"/>
</dbReference>
<protein>
    <submittedName>
        <fullName evidence="1">Uncharacterized protein</fullName>
    </submittedName>
</protein>
<accession>A0A285TXJ4</accession>
<name>A0A285TXJ4_9PROT</name>
<dbReference type="Proteomes" id="UP000219068">
    <property type="component" value="Unassembled WGS sequence"/>
</dbReference>
<dbReference type="AlphaFoldDB" id="A0A285TXJ4"/>